<keyword evidence="2" id="KW-0812">Transmembrane</keyword>
<feature type="region of interest" description="Disordered" evidence="1">
    <location>
        <begin position="324"/>
        <end position="381"/>
    </location>
</feature>
<feature type="compositionally biased region" description="Polar residues" evidence="1">
    <location>
        <begin position="143"/>
        <end position="156"/>
    </location>
</feature>
<feature type="region of interest" description="Disordered" evidence="1">
    <location>
        <begin position="690"/>
        <end position="744"/>
    </location>
</feature>
<evidence type="ECO:0000256" key="2">
    <source>
        <dbReference type="SAM" id="Phobius"/>
    </source>
</evidence>
<feature type="compositionally biased region" description="Basic and acidic residues" evidence="1">
    <location>
        <begin position="477"/>
        <end position="495"/>
    </location>
</feature>
<feature type="compositionally biased region" description="Low complexity" evidence="1">
    <location>
        <begin position="690"/>
        <end position="706"/>
    </location>
</feature>
<proteinExistence type="predicted"/>
<feature type="compositionally biased region" description="Polar residues" evidence="1">
    <location>
        <begin position="497"/>
        <end position="508"/>
    </location>
</feature>
<keyword evidence="2" id="KW-1133">Transmembrane helix</keyword>
<feature type="transmembrane region" description="Helical" evidence="2">
    <location>
        <begin position="12"/>
        <end position="41"/>
    </location>
</feature>
<dbReference type="Proteomes" id="UP001307889">
    <property type="component" value="Chromosome 11"/>
</dbReference>
<feature type="compositionally biased region" description="Basic and acidic residues" evidence="1">
    <location>
        <begin position="184"/>
        <end position="193"/>
    </location>
</feature>
<feature type="region of interest" description="Disordered" evidence="1">
    <location>
        <begin position="139"/>
        <end position="196"/>
    </location>
</feature>
<keyword evidence="4" id="KW-1185">Reference proteome</keyword>
<gene>
    <name evidence="3" type="ORF">NTJ_13414</name>
</gene>
<sequence>MVFRLILARFSVASVVIILLIYFPLASGLSALSALIIWLLFNASAGSRPDLAAYTFLEVFWSLKSARDDVGVELVTEGPMMTSTKTKNDTNSAANTFTMSGRYDLGPAGISTVERSPLSCRSTNVPPPIYGMPKQREYDAERYSQNTGEGSSTNPSIFGVSHLGNSPTYRRSSSISRYDSNRSNGHDNYRFEDPTFEPRSPSLAVIPRSSLERSVLSPSLPLGCYPWIVPKVNSPTSNDVRIETIPVQIRISKPSRSIMKPSDERASPESFRQVINAFKVQSRKRNYVAGTDEEDANNCDTIPKKRPIEFEHNLYCSQLNYTDSSSNEMAETQEEPPSEATQSSNCEMDGRAVLPNGPTLNIRPAHVGNSQTPANGPPANDLRENTLPAHVPMGEIRVVSNKRLRPLTDLGDQQNKKRGCDEIVSSLSSSIALLNPTIVRPTRKRQNEDKSPGQRQKTRNTMASTEVQTLPSPIPKDVQKPTQEDKGTETDKIPGESRSNGGTSSSYCDSRKEVNIEKKVTGGMAAALLKSALKKFADSDDLITPDTSVSSSAVNESSIANSGISSSPATGEQLATAIASPPPLAVSFDQSSSSISPAVPSVQTILASSEKPTLPAAENKLAFSFRVPTSASSAAPEAAPVVNSTAITFPVTIPNSNLITSPSTVPTLTCTDKPAEFTFVQPSALPVSVATSAPTTSSPGSTLSNSKVGNVDKPSVAASVAEVAKPTESRTPVFSFGAPPGLTSPNLAQNTPATIQSAMAPPTSTAVTSPFTFGQADKTATSPFKLSTSGTAISLAPTTVPSVTPSLTSETNPKPGGFSFTPSKPGFSAAASTASPQQSTFVFGNVPTQKTGNKSLFGMPQPPATTANTAKPPKLFGSSGGFNFKSKDSNQSKSTFAITNVPKPTAVVNKPESGTTGGFSFGAMNHSTTASSEGCNVGFQFGIWSQDNRGESDNFRSTNYHSSSEFLWDYIDTQCSQFWIDRRFYFSDTVALWCLIVLSSDDDGSYVSILWYSSDTSILFRSVCIVSSCIWVVGVIRRQSACFWI</sequence>
<feature type="compositionally biased region" description="Polar residues" evidence="1">
    <location>
        <begin position="453"/>
        <end position="471"/>
    </location>
</feature>
<dbReference type="EMBL" id="AP028919">
    <property type="protein sequence ID" value="BET00598.1"/>
    <property type="molecule type" value="Genomic_DNA"/>
</dbReference>
<evidence type="ECO:0000313" key="3">
    <source>
        <dbReference type="EMBL" id="BET00598.1"/>
    </source>
</evidence>
<accession>A0ABN7BCQ8</accession>
<evidence type="ECO:0000256" key="1">
    <source>
        <dbReference type="SAM" id="MobiDB-lite"/>
    </source>
</evidence>
<name>A0ABN7BCQ8_9HEMI</name>
<protein>
    <submittedName>
        <fullName evidence="3">Uncharacterized protein</fullName>
    </submittedName>
</protein>
<keyword evidence="2" id="KW-0472">Membrane</keyword>
<feature type="compositionally biased region" description="Low complexity" evidence="1">
    <location>
        <begin position="169"/>
        <end position="183"/>
    </location>
</feature>
<evidence type="ECO:0000313" key="4">
    <source>
        <dbReference type="Proteomes" id="UP001307889"/>
    </source>
</evidence>
<feature type="region of interest" description="Disordered" evidence="1">
    <location>
        <begin position="435"/>
        <end position="508"/>
    </location>
</feature>
<reference evidence="3 4" key="1">
    <citation type="submission" date="2023-09" db="EMBL/GenBank/DDBJ databases">
        <title>Nesidiocoris tenuis whole genome shotgun sequence.</title>
        <authorList>
            <person name="Shibata T."/>
            <person name="Shimoda M."/>
            <person name="Kobayashi T."/>
            <person name="Uehara T."/>
        </authorList>
    </citation>
    <scope>NUCLEOTIDE SEQUENCE [LARGE SCALE GENOMIC DNA]</scope>
    <source>
        <strain evidence="3 4">Japan</strain>
    </source>
</reference>
<organism evidence="3 4">
    <name type="scientific">Nesidiocoris tenuis</name>
    <dbReference type="NCBI Taxonomy" id="355587"/>
    <lineage>
        <taxon>Eukaryota</taxon>
        <taxon>Metazoa</taxon>
        <taxon>Ecdysozoa</taxon>
        <taxon>Arthropoda</taxon>
        <taxon>Hexapoda</taxon>
        <taxon>Insecta</taxon>
        <taxon>Pterygota</taxon>
        <taxon>Neoptera</taxon>
        <taxon>Paraneoptera</taxon>
        <taxon>Hemiptera</taxon>
        <taxon>Heteroptera</taxon>
        <taxon>Panheteroptera</taxon>
        <taxon>Cimicomorpha</taxon>
        <taxon>Miridae</taxon>
        <taxon>Dicyphina</taxon>
        <taxon>Nesidiocoris</taxon>
    </lineage>
</organism>